<keyword evidence="1" id="KW-0472">Membrane</keyword>
<dbReference type="AlphaFoldDB" id="A0AAD7ZKC9"/>
<name>A0AAD7ZKC9_DIPPU</name>
<feature type="non-terminal residue" evidence="2">
    <location>
        <position position="1"/>
    </location>
</feature>
<sequence>WRFSPVVRLYFYRLRYNNSYFFISFMAEDLLSCCVFIFVITALFGCILLKLTEKVFSFTLTKMDS</sequence>
<keyword evidence="1" id="KW-1133">Transmembrane helix</keyword>
<feature type="transmembrane region" description="Helical" evidence="1">
    <location>
        <begin position="20"/>
        <end position="49"/>
    </location>
</feature>
<reference evidence="2" key="2">
    <citation type="submission" date="2023-05" db="EMBL/GenBank/DDBJ databases">
        <authorList>
            <person name="Fouks B."/>
        </authorList>
    </citation>
    <scope>NUCLEOTIDE SEQUENCE</scope>
    <source>
        <strain evidence="2">Stay&amp;Tobe</strain>
        <tissue evidence="2">Testes</tissue>
    </source>
</reference>
<keyword evidence="3" id="KW-1185">Reference proteome</keyword>
<evidence type="ECO:0000313" key="3">
    <source>
        <dbReference type="Proteomes" id="UP001233999"/>
    </source>
</evidence>
<comment type="caution">
    <text evidence="2">The sequence shown here is derived from an EMBL/GenBank/DDBJ whole genome shotgun (WGS) entry which is preliminary data.</text>
</comment>
<reference evidence="2" key="1">
    <citation type="journal article" date="2023" name="IScience">
        <title>Live-bearing cockroach genome reveals convergent evolutionary mechanisms linked to viviparity in insects and beyond.</title>
        <authorList>
            <person name="Fouks B."/>
            <person name="Harrison M.C."/>
            <person name="Mikhailova A.A."/>
            <person name="Marchal E."/>
            <person name="English S."/>
            <person name="Carruthers M."/>
            <person name="Jennings E.C."/>
            <person name="Chiamaka E.L."/>
            <person name="Frigard R.A."/>
            <person name="Pippel M."/>
            <person name="Attardo G.M."/>
            <person name="Benoit J.B."/>
            <person name="Bornberg-Bauer E."/>
            <person name="Tobe S.S."/>
        </authorList>
    </citation>
    <scope>NUCLEOTIDE SEQUENCE</scope>
    <source>
        <strain evidence="2">Stay&amp;Tobe</strain>
    </source>
</reference>
<evidence type="ECO:0000256" key="1">
    <source>
        <dbReference type="SAM" id="Phobius"/>
    </source>
</evidence>
<dbReference type="EMBL" id="JASPKZ010007822">
    <property type="protein sequence ID" value="KAJ9582153.1"/>
    <property type="molecule type" value="Genomic_DNA"/>
</dbReference>
<gene>
    <name evidence="2" type="ORF">L9F63_003495</name>
</gene>
<accession>A0AAD7ZKC9</accession>
<protein>
    <submittedName>
        <fullName evidence="2">Uncharacterized protein</fullName>
    </submittedName>
</protein>
<proteinExistence type="predicted"/>
<organism evidence="2 3">
    <name type="scientific">Diploptera punctata</name>
    <name type="common">Pacific beetle cockroach</name>
    <dbReference type="NCBI Taxonomy" id="6984"/>
    <lineage>
        <taxon>Eukaryota</taxon>
        <taxon>Metazoa</taxon>
        <taxon>Ecdysozoa</taxon>
        <taxon>Arthropoda</taxon>
        <taxon>Hexapoda</taxon>
        <taxon>Insecta</taxon>
        <taxon>Pterygota</taxon>
        <taxon>Neoptera</taxon>
        <taxon>Polyneoptera</taxon>
        <taxon>Dictyoptera</taxon>
        <taxon>Blattodea</taxon>
        <taxon>Blaberoidea</taxon>
        <taxon>Blaberidae</taxon>
        <taxon>Diplopterinae</taxon>
        <taxon>Diploptera</taxon>
    </lineage>
</organism>
<feature type="non-terminal residue" evidence="2">
    <location>
        <position position="65"/>
    </location>
</feature>
<dbReference type="Proteomes" id="UP001233999">
    <property type="component" value="Unassembled WGS sequence"/>
</dbReference>
<evidence type="ECO:0000313" key="2">
    <source>
        <dbReference type="EMBL" id="KAJ9582153.1"/>
    </source>
</evidence>
<keyword evidence="1" id="KW-0812">Transmembrane</keyword>